<keyword evidence="5" id="KW-0548">Nucleotidyltransferase</keyword>
<evidence type="ECO:0000256" key="1">
    <source>
        <dbReference type="ARBA" id="ARBA00006835"/>
    </source>
</evidence>
<dbReference type="PANTHER" id="PTHR20856">
    <property type="entry name" value="DNA-DIRECTED RNA POLYMERASE I SUBUNIT 2"/>
    <property type="match status" value="1"/>
</dbReference>
<keyword evidence="4" id="KW-0808">Transferase</keyword>
<dbReference type="Pfam" id="PF00562">
    <property type="entry name" value="RNA_pol_Rpb2_6"/>
    <property type="match status" value="1"/>
</dbReference>
<evidence type="ECO:0000256" key="2">
    <source>
        <dbReference type="ARBA" id="ARBA00012418"/>
    </source>
</evidence>
<dbReference type="InterPro" id="IPR015712">
    <property type="entry name" value="DNA-dir_RNA_pol_su2"/>
</dbReference>
<dbReference type="Gene3D" id="3.90.1800.10">
    <property type="entry name" value="RNA polymerase alpha subunit dimerisation domain"/>
    <property type="match status" value="1"/>
</dbReference>
<evidence type="ECO:0000259" key="8">
    <source>
        <dbReference type="Pfam" id="PF04560"/>
    </source>
</evidence>
<dbReference type="EMBL" id="MCOG01000524">
    <property type="protein sequence ID" value="ORY00470.1"/>
    <property type="molecule type" value="Genomic_DNA"/>
</dbReference>
<dbReference type="Gene3D" id="2.40.270.10">
    <property type="entry name" value="DNA-directed RNA polymerase, subunit 2, domain 6"/>
    <property type="match status" value="1"/>
</dbReference>
<proteinExistence type="inferred from homology"/>
<dbReference type="Proteomes" id="UP000193920">
    <property type="component" value="Unassembled WGS sequence"/>
</dbReference>
<dbReference type="InterPro" id="IPR007120">
    <property type="entry name" value="DNA-dir_RNAP_su2_dom"/>
</dbReference>
<dbReference type="OrthoDB" id="2158330at2759"/>
<dbReference type="GO" id="GO:0000428">
    <property type="term" value="C:DNA-directed RNA polymerase complex"/>
    <property type="evidence" value="ECO:0007669"/>
    <property type="project" value="UniProtKB-KW"/>
</dbReference>
<sequence length="242" mass="27196">VKVRHLYQPQQGDKFASRYAQKGVIGSILLEEMMPRTKYGVIPDIIVNPHAFPSRMTVGHLIEMYVGKCMIMDPQRFGTYFDASIESEDLRSFESKFFESDIPILEEMVDPISGKSIGNAFVGVCYYTALQHQVQEKMFYRTTGNVNSISKQPTEGKSRNGGLRIGEMEKDALVAHGTNAIIQDMFKNNTDAIDIRYCEICHSVNTLSTCCNTPTTILNVSNSFNIMNSYLDSIGVRASIYE</sequence>
<dbReference type="EC" id="2.7.7.6" evidence="2"/>
<dbReference type="AlphaFoldDB" id="A0A1Y1YR16"/>
<dbReference type="InterPro" id="IPR007641">
    <property type="entry name" value="RNA_pol_Rpb2_7"/>
</dbReference>
<name>A0A1Y1YR16_9FUNG</name>
<accession>A0A1Y1YR16</accession>
<reference evidence="9 10" key="1">
    <citation type="submission" date="2016-08" db="EMBL/GenBank/DDBJ databases">
        <title>A Parts List for Fungal Cellulosomes Revealed by Comparative Genomics.</title>
        <authorList>
            <consortium name="DOE Joint Genome Institute"/>
            <person name="Haitjema C.H."/>
            <person name="Gilmore S.P."/>
            <person name="Henske J.K."/>
            <person name="Solomon K.V."/>
            <person name="De Groot R."/>
            <person name="Kuo A."/>
            <person name="Mondo S.J."/>
            <person name="Salamov A.A."/>
            <person name="Labutti K."/>
            <person name="Zhao Z."/>
            <person name="Chiniquy J."/>
            <person name="Barry K."/>
            <person name="Brewer H.M."/>
            <person name="Purvine S.O."/>
            <person name="Wright A.T."/>
            <person name="Boxma B."/>
            <person name="Van Alen T."/>
            <person name="Hackstein J.H."/>
            <person name="Baker S.E."/>
            <person name="Grigoriev I.V."/>
            <person name="O'Malley M.A."/>
        </authorList>
    </citation>
    <scope>NUCLEOTIDE SEQUENCE [LARGE SCALE GENOMIC DNA]</scope>
    <source>
        <strain evidence="9 10">G1</strain>
    </source>
</reference>
<organism evidence="9 10">
    <name type="scientific">Neocallimastix californiae</name>
    <dbReference type="NCBI Taxonomy" id="1754190"/>
    <lineage>
        <taxon>Eukaryota</taxon>
        <taxon>Fungi</taxon>
        <taxon>Fungi incertae sedis</taxon>
        <taxon>Chytridiomycota</taxon>
        <taxon>Chytridiomycota incertae sedis</taxon>
        <taxon>Neocallimastigomycetes</taxon>
        <taxon>Neocallimastigales</taxon>
        <taxon>Neocallimastigaceae</taxon>
        <taxon>Neocallimastix</taxon>
    </lineage>
</organism>
<feature type="domain" description="DNA-directed RNA polymerase subunit 2 hybrid-binding" evidence="7">
    <location>
        <begin position="1"/>
        <end position="159"/>
    </location>
</feature>
<evidence type="ECO:0000313" key="9">
    <source>
        <dbReference type="EMBL" id="ORY00470.1"/>
    </source>
</evidence>
<dbReference type="GO" id="GO:0006351">
    <property type="term" value="P:DNA-templated transcription"/>
    <property type="evidence" value="ECO:0007669"/>
    <property type="project" value="InterPro"/>
</dbReference>
<dbReference type="InterPro" id="IPR037033">
    <property type="entry name" value="DNA-dir_RNAP_su2_hyb_sf"/>
</dbReference>
<protein>
    <recommendedName>
        <fullName evidence="2">DNA-directed RNA polymerase</fullName>
        <ecNumber evidence="2">2.7.7.6</ecNumber>
    </recommendedName>
</protein>
<dbReference type="GO" id="GO:0032549">
    <property type="term" value="F:ribonucleoside binding"/>
    <property type="evidence" value="ECO:0007669"/>
    <property type="project" value="InterPro"/>
</dbReference>
<evidence type="ECO:0000256" key="4">
    <source>
        <dbReference type="ARBA" id="ARBA00022679"/>
    </source>
</evidence>
<keyword evidence="6" id="KW-0804">Transcription</keyword>
<feature type="non-terminal residue" evidence="9">
    <location>
        <position position="1"/>
    </location>
</feature>
<evidence type="ECO:0000256" key="6">
    <source>
        <dbReference type="ARBA" id="ARBA00023163"/>
    </source>
</evidence>
<evidence type="ECO:0000313" key="10">
    <source>
        <dbReference type="Proteomes" id="UP000193920"/>
    </source>
</evidence>
<dbReference type="SUPFAM" id="SSF64484">
    <property type="entry name" value="beta and beta-prime subunits of DNA dependent RNA-polymerase"/>
    <property type="match status" value="1"/>
</dbReference>
<dbReference type="STRING" id="1754190.A0A1Y1YR16"/>
<gene>
    <name evidence="9" type="ORF">LY90DRAFT_442786</name>
</gene>
<evidence type="ECO:0000256" key="3">
    <source>
        <dbReference type="ARBA" id="ARBA00022478"/>
    </source>
</evidence>
<evidence type="ECO:0000259" key="7">
    <source>
        <dbReference type="Pfam" id="PF00562"/>
    </source>
</evidence>
<comment type="caution">
    <text evidence="9">The sequence shown here is derived from an EMBL/GenBank/DDBJ whole genome shotgun (WGS) entry which is preliminary data.</text>
</comment>
<keyword evidence="10" id="KW-1185">Reference proteome</keyword>
<keyword evidence="3" id="KW-0240">DNA-directed RNA polymerase</keyword>
<comment type="similarity">
    <text evidence="1">Belongs to the RNA polymerase beta chain family.</text>
</comment>
<dbReference type="Pfam" id="PF04560">
    <property type="entry name" value="RNA_pol_Rpb2_7"/>
    <property type="match status" value="1"/>
</dbReference>
<dbReference type="GO" id="GO:0003677">
    <property type="term" value="F:DNA binding"/>
    <property type="evidence" value="ECO:0007669"/>
    <property type="project" value="InterPro"/>
</dbReference>
<dbReference type="GO" id="GO:0003899">
    <property type="term" value="F:DNA-directed RNA polymerase activity"/>
    <property type="evidence" value="ECO:0007669"/>
    <property type="project" value="UniProtKB-EC"/>
</dbReference>
<feature type="domain" description="RNA polymerase Rpb2" evidence="8">
    <location>
        <begin position="161"/>
        <end position="240"/>
    </location>
</feature>
<evidence type="ECO:0000256" key="5">
    <source>
        <dbReference type="ARBA" id="ARBA00022695"/>
    </source>
</evidence>